<keyword evidence="12" id="KW-0472">Membrane</keyword>
<evidence type="ECO:0000256" key="9">
    <source>
        <dbReference type="ARBA" id="ARBA00023002"/>
    </source>
</evidence>
<evidence type="ECO:0008006" key="17">
    <source>
        <dbReference type="Google" id="ProtNLM"/>
    </source>
</evidence>
<dbReference type="InterPro" id="IPR036396">
    <property type="entry name" value="Cyt_P450_sf"/>
</dbReference>
<dbReference type="PROSITE" id="PS00086">
    <property type="entry name" value="CYTOCHROME_P450"/>
    <property type="match status" value="1"/>
</dbReference>
<accession>A0A5N4AK17</accession>
<keyword evidence="6 13" id="KW-0479">Metal-binding</keyword>
<comment type="subcellular location">
    <subcellularLocation>
        <location evidence="3">Endoplasmic reticulum membrane</location>
        <topology evidence="3">Peripheral membrane protein</topology>
    </subcellularLocation>
    <subcellularLocation>
        <location evidence="2">Microsome membrane</location>
        <topology evidence="2">Peripheral membrane protein</topology>
    </subcellularLocation>
</comment>
<dbReference type="CDD" id="cd11056">
    <property type="entry name" value="CYP6-like"/>
    <property type="match status" value="1"/>
</dbReference>
<keyword evidence="7" id="KW-0256">Endoplasmic reticulum</keyword>
<dbReference type="AlphaFoldDB" id="A0A5N4AK17"/>
<dbReference type="PANTHER" id="PTHR24292:SF45">
    <property type="entry name" value="CYTOCHROME P450 6G1-RELATED"/>
    <property type="match status" value="1"/>
</dbReference>
<dbReference type="InterPro" id="IPR017972">
    <property type="entry name" value="Cyt_P450_CS"/>
</dbReference>
<dbReference type="Proteomes" id="UP000327044">
    <property type="component" value="Unassembled WGS sequence"/>
</dbReference>
<dbReference type="GO" id="GO:0020037">
    <property type="term" value="F:heme binding"/>
    <property type="evidence" value="ECO:0007669"/>
    <property type="project" value="InterPro"/>
</dbReference>
<dbReference type="InterPro" id="IPR001128">
    <property type="entry name" value="Cyt_P450"/>
</dbReference>
<evidence type="ECO:0000256" key="12">
    <source>
        <dbReference type="ARBA" id="ARBA00023136"/>
    </source>
</evidence>
<evidence type="ECO:0000313" key="15">
    <source>
        <dbReference type="EMBL" id="KAB0797667.1"/>
    </source>
</evidence>
<evidence type="ECO:0000256" key="7">
    <source>
        <dbReference type="ARBA" id="ARBA00022824"/>
    </source>
</evidence>
<evidence type="ECO:0000256" key="1">
    <source>
        <dbReference type="ARBA" id="ARBA00001971"/>
    </source>
</evidence>
<dbReference type="EMBL" id="VVIM01000006">
    <property type="protein sequence ID" value="KAB0797667.1"/>
    <property type="molecule type" value="Genomic_DNA"/>
</dbReference>
<evidence type="ECO:0000256" key="2">
    <source>
        <dbReference type="ARBA" id="ARBA00004174"/>
    </source>
</evidence>
<dbReference type="PRINTS" id="PR00463">
    <property type="entry name" value="EP450I"/>
</dbReference>
<keyword evidence="5 13" id="KW-0349">Heme</keyword>
<dbReference type="GO" id="GO:0005789">
    <property type="term" value="C:endoplasmic reticulum membrane"/>
    <property type="evidence" value="ECO:0007669"/>
    <property type="project" value="UniProtKB-SubCell"/>
</dbReference>
<comment type="cofactor">
    <cofactor evidence="1 13">
        <name>heme</name>
        <dbReference type="ChEBI" id="CHEBI:30413"/>
    </cofactor>
</comment>
<evidence type="ECO:0000256" key="4">
    <source>
        <dbReference type="ARBA" id="ARBA00010617"/>
    </source>
</evidence>
<dbReference type="SUPFAM" id="SSF48264">
    <property type="entry name" value="Cytochrome P450"/>
    <property type="match status" value="1"/>
</dbReference>
<evidence type="ECO:0000256" key="8">
    <source>
        <dbReference type="ARBA" id="ARBA00022848"/>
    </source>
</evidence>
<name>A0A5N4AK17_PHOPY</name>
<dbReference type="GO" id="GO:0005506">
    <property type="term" value="F:iron ion binding"/>
    <property type="evidence" value="ECO:0007669"/>
    <property type="project" value="InterPro"/>
</dbReference>
<sequence length="486" mass="55808">MFAMMIKVASMDLLLTLLILLAALFLYLVYSVNEKYKYWERRGVPFIKPTLFFGSLLSFMFDKDNLRKFLRNASQTFPGPYYGFYVLTHPILVITDLEIIKRVMIKDFAAFPNKLFMWDKQLDPVLGDSLFAVRDDEWRSLRAKLSGIFSSAKLKDMVTRMQMSGEHLKDHLGLVANQDVEAMDVIAKYSSNIIASSAFGFNIDCFKKDHRDFKYYNEHIMSKGTIGEVKILSYLFMHPLAKLFKLSFLDPIGVEYFRNIFMNILKDKEAKRSNRNDILSLLLNMKDSGDTMGYNRMVSQSIMFFAAAHETTTATITFTLRELGLNSTIQDRARQEIATVLQRHNGQVDYNSLIAMKYLDMTIKETLRKYSIVSFLHREAAEDTVIPETGLKIDRGTGIIVSTDGVHHNPQLHPNPSIYDPERFNDENKHSVASQAFVPFGIGPRQCLGERFSFFSMKTALVHILRDFEVVVDSKENKEEIGSLQL</sequence>
<dbReference type="GO" id="GO:0016705">
    <property type="term" value="F:oxidoreductase activity, acting on paired donors, with incorporation or reduction of molecular oxygen"/>
    <property type="evidence" value="ECO:0007669"/>
    <property type="project" value="InterPro"/>
</dbReference>
<gene>
    <name evidence="15" type="ORF">PPYR_08660</name>
</gene>
<proteinExistence type="inferred from homology"/>
<keyword evidence="8" id="KW-0492">Microsome</keyword>
<feature type="binding site" description="axial binding residue" evidence="13">
    <location>
        <position position="447"/>
    </location>
    <ligand>
        <name>heme</name>
        <dbReference type="ChEBI" id="CHEBI:30413"/>
    </ligand>
    <ligandPart>
        <name>Fe</name>
        <dbReference type="ChEBI" id="CHEBI:18248"/>
    </ligandPart>
</feature>
<dbReference type="InterPro" id="IPR002401">
    <property type="entry name" value="Cyt_P450_E_grp-I"/>
</dbReference>
<comment type="caution">
    <text evidence="15">The sequence shown here is derived from an EMBL/GenBank/DDBJ whole genome shotgun (WGS) entry which is preliminary data.</text>
</comment>
<dbReference type="FunFam" id="1.10.630.10:FF:000182">
    <property type="entry name" value="Cytochrome P450 3A4"/>
    <property type="match status" value="1"/>
</dbReference>
<dbReference type="Gene3D" id="1.10.630.10">
    <property type="entry name" value="Cytochrome P450"/>
    <property type="match status" value="1"/>
</dbReference>
<evidence type="ECO:0000256" key="13">
    <source>
        <dbReference type="PIRSR" id="PIRSR602401-1"/>
    </source>
</evidence>
<keyword evidence="9 14" id="KW-0560">Oxidoreductase</keyword>
<dbReference type="InParanoid" id="A0A5N4AK17"/>
<dbReference type="GO" id="GO:0004497">
    <property type="term" value="F:monooxygenase activity"/>
    <property type="evidence" value="ECO:0007669"/>
    <property type="project" value="UniProtKB-KW"/>
</dbReference>
<reference evidence="15 16" key="1">
    <citation type="journal article" date="2018" name="Elife">
        <title>Firefly genomes illuminate parallel origins of bioluminescence in beetles.</title>
        <authorList>
            <person name="Fallon T.R."/>
            <person name="Lower S.E."/>
            <person name="Chang C.H."/>
            <person name="Bessho-Uehara M."/>
            <person name="Martin G.J."/>
            <person name="Bewick A.J."/>
            <person name="Behringer M."/>
            <person name="Debat H.J."/>
            <person name="Wong I."/>
            <person name="Day J.C."/>
            <person name="Suvorov A."/>
            <person name="Silva C.J."/>
            <person name="Stanger-Hall K.F."/>
            <person name="Hall D.W."/>
            <person name="Schmitz R.J."/>
            <person name="Nelson D.R."/>
            <person name="Lewis S.M."/>
            <person name="Shigenobu S."/>
            <person name="Bybee S.M."/>
            <person name="Larracuente A.M."/>
            <person name="Oba Y."/>
            <person name="Weng J.K."/>
        </authorList>
    </citation>
    <scope>NUCLEOTIDE SEQUENCE [LARGE SCALE GENOMIC DNA]</scope>
    <source>
        <strain evidence="15">1611_PpyrPB1</strain>
        <tissue evidence="15">Whole body</tissue>
    </source>
</reference>
<evidence type="ECO:0000256" key="3">
    <source>
        <dbReference type="ARBA" id="ARBA00004406"/>
    </source>
</evidence>
<evidence type="ECO:0000256" key="10">
    <source>
        <dbReference type="ARBA" id="ARBA00023004"/>
    </source>
</evidence>
<evidence type="ECO:0000256" key="14">
    <source>
        <dbReference type="RuleBase" id="RU000461"/>
    </source>
</evidence>
<dbReference type="Pfam" id="PF00067">
    <property type="entry name" value="p450"/>
    <property type="match status" value="1"/>
</dbReference>
<keyword evidence="11 14" id="KW-0503">Monooxygenase</keyword>
<keyword evidence="16" id="KW-1185">Reference proteome</keyword>
<evidence type="ECO:0000313" key="16">
    <source>
        <dbReference type="Proteomes" id="UP000327044"/>
    </source>
</evidence>
<comment type="similarity">
    <text evidence="4 14">Belongs to the cytochrome P450 family.</text>
</comment>
<dbReference type="PANTHER" id="PTHR24292">
    <property type="entry name" value="CYTOCHROME P450"/>
    <property type="match status" value="1"/>
</dbReference>
<protein>
    <recommendedName>
        <fullName evidence="17">Cytochrome P450</fullName>
    </recommendedName>
</protein>
<evidence type="ECO:0000256" key="6">
    <source>
        <dbReference type="ARBA" id="ARBA00022723"/>
    </source>
</evidence>
<evidence type="ECO:0000256" key="11">
    <source>
        <dbReference type="ARBA" id="ARBA00023033"/>
    </source>
</evidence>
<dbReference type="PRINTS" id="PR00385">
    <property type="entry name" value="P450"/>
</dbReference>
<dbReference type="InterPro" id="IPR050476">
    <property type="entry name" value="Insect_CytP450_Detox"/>
</dbReference>
<evidence type="ECO:0000256" key="5">
    <source>
        <dbReference type="ARBA" id="ARBA00022617"/>
    </source>
</evidence>
<organism evidence="15 16">
    <name type="scientific">Photinus pyralis</name>
    <name type="common">Common eastern firefly</name>
    <name type="synonym">Lampyris pyralis</name>
    <dbReference type="NCBI Taxonomy" id="7054"/>
    <lineage>
        <taxon>Eukaryota</taxon>
        <taxon>Metazoa</taxon>
        <taxon>Ecdysozoa</taxon>
        <taxon>Arthropoda</taxon>
        <taxon>Hexapoda</taxon>
        <taxon>Insecta</taxon>
        <taxon>Pterygota</taxon>
        <taxon>Neoptera</taxon>
        <taxon>Endopterygota</taxon>
        <taxon>Coleoptera</taxon>
        <taxon>Polyphaga</taxon>
        <taxon>Elateriformia</taxon>
        <taxon>Elateroidea</taxon>
        <taxon>Lampyridae</taxon>
        <taxon>Lampyrinae</taxon>
        <taxon>Photinus</taxon>
    </lineage>
</organism>
<keyword evidence="10 13" id="KW-0408">Iron</keyword>